<organism evidence="1 2">
    <name type="scientific">Rattus norvegicus</name>
    <name type="common">Rat</name>
    <dbReference type="NCBI Taxonomy" id="10116"/>
    <lineage>
        <taxon>Eukaryota</taxon>
        <taxon>Metazoa</taxon>
        <taxon>Chordata</taxon>
        <taxon>Craniata</taxon>
        <taxon>Vertebrata</taxon>
        <taxon>Euteleostomi</taxon>
        <taxon>Mammalia</taxon>
        <taxon>Eutheria</taxon>
        <taxon>Euarchontoglires</taxon>
        <taxon>Glires</taxon>
        <taxon>Rodentia</taxon>
        <taxon>Myomorpha</taxon>
        <taxon>Muroidea</taxon>
        <taxon>Muridae</taxon>
        <taxon>Murinae</taxon>
        <taxon>Rattus</taxon>
    </lineage>
</organism>
<proteinExistence type="predicted"/>
<protein>
    <submittedName>
        <fullName evidence="1">RCG41766</fullName>
    </submittedName>
</protein>
<accession>A6KT50</accession>
<gene>
    <name evidence="1" type="ORF">rCG_41766</name>
</gene>
<dbReference type="Proteomes" id="UP000234681">
    <property type="component" value="Chromosome 20"/>
</dbReference>
<evidence type="ECO:0000313" key="2">
    <source>
        <dbReference type="Proteomes" id="UP000234681"/>
    </source>
</evidence>
<sequence>METVPKTLARLLWMIRRWRIPFGILRTTELI</sequence>
<reference evidence="2" key="1">
    <citation type="submission" date="2005-09" db="EMBL/GenBank/DDBJ databases">
        <authorList>
            <person name="Mural R.J."/>
            <person name="Li P.W."/>
            <person name="Adams M.D."/>
            <person name="Amanatides P.G."/>
            <person name="Baden-Tillson H."/>
            <person name="Barnstead M."/>
            <person name="Chin S.H."/>
            <person name="Dew I."/>
            <person name="Evans C.A."/>
            <person name="Ferriera S."/>
            <person name="Flanigan M."/>
            <person name="Fosler C."/>
            <person name="Glodek A."/>
            <person name="Gu Z."/>
            <person name="Holt R.A."/>
            <person name="Jennings D."/>
            <person name="Kraft C.L."/>
            <person name="Lu F."/>
            <person name="Nguyen T."/>
            <person name="Nusskern D.R."/>
            <person name="Pfannkoch C.M."/>
            <person name="Sitter C."/>
            <person name="Sutton G.G."/>
            <person name="Venter J.C."/>
            <person name="Wang Z."/>
            <person name="Woodage T."/>
            <person name="Zheng X.H."/>
            <person name="Zhong F."/>
        </authorList>
    </citation>
    <scope>NUCLEOTIDE SEQUENCE [LARGE SCALE GENOMIC DNA]</scope>
    <source>
        <strain>BN</strain>
        <strain evidence="2">Sprague-Dawley</strain>
    </source>
</reference>
<dbReference type="AlphaFoldDB" id="A6KT50"/>
<evidence type="ECO:0000313" key="1">
    <source>
        <dbReference type="EMBL" id="EDL86704.1"/>
    </source>
</evidence>
<name>A6KT50_RAT</name>
<dbReference type="EMBL" id="CH474118">
    <property type="protein sequence ID" value="EDL86704.1"/>
    <property type="molecule type" value="Genomic_DNA"/>
</dbReference>